<dbReference type="Gene3D" id="3.40.50.2300">
    <property type="match status" value="1"/>
</dbReference>
<evidence type="ECO:0000256" key="1">
    <source>
        <dbReference type="ARBA" id="ARBA00022553"/>
    </source>
</evidence>
<dbReference type="Pfam" id="PF00072">
    <property type="entry name" value="Response_reg"/>
    <property type="match status" value="1"/>
</dbReference>
<dbReference type="PANTHER" id="PTHR44591:SF21">
    <property type="entry name" value="TWO-COMPONENT RESPONSE REGULATOR"/>
    <property type="match status" value="1"/>
</dbReference>
<protein>
    <submittedName>
        <fullName evidence="4">Response regulator</fullName>
    </submittedName>
</protein>
<dbReference type="EMBL" id="JABXXR010000032">
    <property type="protein sequence ID" value="NVN40221.1"/>
    <property type="molecule type" value="Genomic_DNA"/>
</dbReference>
<comment type="caution">
    <text evidence="4">The sequence shown here is derived from an EMBL/GenBank/DDBJ whole genome shotgun (WGS) entry which is preliminary data.</text>
</comment>
<evidence type="ECO:0000313" key="4">
    <source>
        <dbReference type="EMBL" id="NVN40221.1"/>
    </source>
</evidence>
<organism evidence="4 5">
    <name type="scientific">Ameyamaea chiangmaiensis</name>
    <dbReference type="NCBI Taxonomy" id="442969"/>
    <lineage>
        <taxon>Bacteria</taxon>
        <taxon>Pseudomonadati</taxon>
        <taxon>Pseudomonadota</taxon>
        <taxon>Alphaproteobacteria</taxon>
        <taxon>Acetobacterales</taxon>
        <taxon>Acetobacteraceae</taxon>
        <taxon>Ameyamaea</taxon>
    </lineage>
</organism>
<feature type="modified residue" description="4-aspartylphosphate" evidence="2">
    <location>
        <position position="55"/>
    </location>
</feature>
<feature type="domain" description="Response regulatory" evidence="3">
    <location>
        <begin position="5"/>
        <end position="121"/>
    </location>
</feature>
<dbReference type="InterPro" id="IPR011006">
    <property type="entry name" value="CheY-like_superfamily"/>
</dbReference>
<name>A0A850PGD2_9PROT</name>
<evidence type="ECO:0000256" key="2">
    <source>
        <dbReference type="PROSITE-ProRule" id="PRU00169"/>
    </source>
</evidence>
<evidence type="ECO:0000313" key="5">
    <source>
        <dbReference type="Proteomes" id="UP000585665"/>
    </source>
</evidence>
<proteinExistence type="predicted"/>
<dbReference type="PANTHER" id="PTHR44591">
    <property type="entry name" value="STRESS RESPONSE REGULATOR PROTEIN 1"/>
    <property type="match status" value="1"/>
</dbReference>
<gene>
    <name evidence="4" type="ORF">HUK82_06525</name>
</gene>
<dbReference type="Proteomes" id="UP000585665">
    <property type="component" value="Unassembled WGS sequence"/>
</dbReference>
<accession>A0A850PGD2</accession>
<dbReference type="SMART" id="SM00448">
    <property type="entry name" value="REC"/>
    <property type="match status" value="1"/>
</dbReference>
<dbReference type="RefSeq" id="WP_176613193.1">
    <property type="nucleotide sequence ID" value="NZ_JABXXR010000032.1"/>
</dbReference>
<dbReference type="GO" id="GO:0000160">
    <property type="term" value="P:phosphorelay signal transduction system"/>
    <property type="evidence" value="ECO:0007669"/>
    <property type="project" value="InterPro"/>
</dbReference>
<dbReference type="PROSITE" id="PS50110">
    <property type="entry name" value="RESPONSE_REGULATORY"/>
    <property type="match status" value="1"/>
</dbReference>
<reference evidence="4 5" key="1">
    <citation type="submission" date="2020-06" db="EMBL/GenBank/DDBJ databases">
        <title>Description of novel acetic acid bacteria.</title>
        <authorList>
            <person name="Sombolestani A."/>
        </authorList>
    </citation>
    <scope>NUCLEOTIDE SEQUENCE [LARGE SCALE GENOMIC DNA]</scope>
    <source>
        <strain evidence="4 5">LMG 27010</strain>
    </source>
</reference>
<dbReference type="InterPro" id="IPR001789">
    <property type="entry name" value="Sig_transdc_resp-reg_receiver"/>
</dbReference>
<dbReference type="InterPro" id="IPR050595">
    <property type="entry name" value="Bact_response_regulator"/>
</dbReference>
<keyword evidence="1 2" id="KW-0597">Phosphoprotein</keyword>
<keyword evidence="5" id="KW-1185">Reference proteome</keyword>
<sequence>MQDRVILVVDDEWTIRMLVGDVVEDFGYRLLEAGTGPQALALLRDSGPIDLLITDLRLPGGVSGLDIAGEARTRQPGLRVLFMTGYADAGLMTMAATDPSVRVVLKPFDIRELQQTIETFLVA</sequence>
<dbReference type="AlphaFoldDB" id="A0A850PGD2"/>
<dbReference type="SUPFAM" id="SSF52172">
    <property type="entry name" value="CheY-like"/>
    <property type="match status" value="1"/>
</dbReference>
<evidence type="ECO:0000259" key="3">
    <source>
        <dbReference type="PROSITE" id="PS50110"/>
    </source>
</evidence>